<keyword evidence="2" id="KW-1185">Reference proteome</keyword>
<sequence length="333" mass="37660">MEQLELIVVQLEEAKGMIEKGRVAHLRLAFILLDSVTELILHRTVRSELWDQEMLIGLLSTYKQLAAHGSAKAATEVAAIEARIIPKSELNKIDRNFDAKVALLVERGILDADLGPVLEKLHKYRNEMYHRDKLRREVIKPATLIYFDSACTALNAYRHLYTLYGSPSELGPELKRYAVADGPLGLVGQDLPQRIAAQLRREVGLDLPQVRSALVQYLHARLDEMRDGLTFIEDNLGVPHLVRGDALRLVQANLTATTTLEQVRGRKYPYSKADLERWRSLVSALESIDDKHQLVREYAGVEDAFEPFEQKVEKAVTDLDRHLSLQGDIARGK</sequence>
<gene>
    <name evidence="1" type="ORF">FE633_20220</name>
</gene>
<organism evidence="1 2">
    <name type="scientific">Streptomyces montanus</name>
    <dbReference type="NCBI Taxonomy" id="2580423"/>
    <lineage>
        <taxon>Bacteria</taxon>
        <taxon>Bacillati</taxon>
        <taxon>Actinomycetota</taxon>
        <taxon>Actinomycetes</taxon>
        <taxon>Kitasatosporales</taxon>
        <taxon>Streptomycetaceae</taxon>
        <taxon>Streptomyces</taxon>
    </lineage>
</organism>
<dbReference type="Proteomes" id="UP000305906">
    <property type="component" value="Unassembled WGS sequence"/>
</dbReference>
<protein>
    <submittedName>
        <fullName evidence="1">Uncharacterized protein</fullName>
    </submittedName>
</protein>
<dbReference type="AlphaFoldDB" id="A0A5R9FV25"/>
<evidence type="ECO:0000313" key="1">
    <source>
        <dbReference type="EMBL" id="TLS44364.1"/>
    </source>
</evidence>
<comment type="caution">
    <text evidence="1">The sequence shown here is derived from an EMBL/GenBank/DDBJ whole genome shotgun (WGS) entry which is preliminary data.</text>
</comment>
<proteinExistence type="predicted"/>
<evidence type="ECO:0000313" key="2">
    <source>
        <dbReference type="Proteomes" id="UP000305906"/>
    </source>
</evidence>
<dbReference type="RefSeq" id="WP_138046580.1">
    <property type="nucleotide sequence ID" value="NZ_VBZC01000021.1"/>
</dbReference>
<name>A0A5R9FV25_9ACTN</name>
<accession>A0A5R9FV25</accession>
<dbReference type="EMBL" id="VBZC01000021">
    <property type="protein sequence ID" value="TLS44364.1"/>
    <property type="molecule type" value="Genomic_DNA"/>
</dbReference>
<reference evidence="1 2" key="1">
    <citation type="submission" date="2019-05" db="EMBL/GenBank/DDBJ databases">
        <title>Streptomyces sp. NEAU-C151, a novel actinomycete isolated from soil.</title>
        <authorList>
            <person name="Han L."/>
            <person name="Jiang H."/>
        </authorList>
    </citation>
    <scope>NUCLEOTIDE SEQUENCE [LARGE SCALE GENOMIC DNA]</scope>
    <source>
        <strain evidence="1 2">NEAU-C151</strain>
    </source>
</reference>